<dbReference type="NCBIfam" id="TIGR00666">
    <property type="entry name" value="PBP4"/>
    <property type="match status" value="1"/>
</dbReference>
<dbReference type="PANTHER" id="PTHR30023">
    <property type="entry name" value="D-ALANYL-D-ALANINE CARBOXYPEPTIDASE"/>
    <property type="match status" value="1"/>
</dbReference>
<evidence type="ECO:0000313" key="5">
    <source>
        <dbReference type="Proteomes" id="UP000016960"/>
    </source>
</evidence>
<dbReference type="STRING" id="582515.KR51_00030360"/>
<dbReference type="PANTHER" id="PTHR30023:SF0">
    <property type="entry name" value="PENICILLIN-SENSITIVE CARBOXYPEPTIDASE A"/>
    <property type="match status" value="1"/>
</dbReference>
<keyword evidence="3" id="KW-0732">Signal</keyword>
<keyword evidence="4" id="KW-0645">Protease</keyword>
<reference evidence="4 5" key="1">
    <citation type="submission" date="2013-05" db="EMBL/GenBank/DDBJ databases">
        <title>Draft genome sequence of Rubidibacter lacunae KORDI 51-2.</title>
        <authorList>
            <person name="Choi D.H."/>
            <person name="Noh J.H."/>
            <person name="Kwon K.-K."/>
            <person name="Lee J.-H."/>
            <person name="Ryu J.-Y."/>
        </authorList>
    </citation>
    <scope>NUCLEOTIDE SEQUENCE [LARGE SCALE GENOMIC DNA]</scope>
    <source>
        <strain evidence="4 5">KORDI 51-2</strain>
    </source>
</reference>
<keyword evidence="2 4" id="KW-0378">Hydrolase</keyword>
<evidence type="ECO:0000256" key="3">
    <source>
        <dbReference type="SAM" id="SignalP"/>
    </source>
</evidence>
<dbReference type="eggNOG" id="COG2027">
    <property type="taxonomic scope" value="Bacteria"/>
</dbReference>
<evidence type="ECO:0000256" key="2">
    <source>
        <dbReference type="ARBA" id="ARBA00022801"/>
    </source>
</evidence>
<dbReference type="PATRIC" id="fig|582515.4.peg.3415"/>
<dbReference type="OrthoDB" id="9802627at2"/>
<dbReference type="SUPFAM" id="SSF56601">
    <property type="entry name" value="beta-lactamase/transpeptidase-like"/>
    <property type="match status" value="1"/>
</dbReference>
<dbReference type="InterPro" id="IPR000667">
    <property type="entry name" value="Peptidase_S13"/>
</dbReference>
<dbReference type="Pfam" id="PF02113">
    <property type="entry name" value="Peptidase_S13"/>
    <property type="match status" value="1"/>
</dbReference>
<name>U5DL93_9CHRO</name>
<evidence type="ECO:0000313" key="4">
    <source>
        <dbReference type="EMBL" id="ERN40490.1"/>
    </source>
</evidence>
<dbReference type="GO" id="GO:0000270">
    <property type="term" value="P:peptidoglycan metabolic process"/>
    <property type="evidence" value="ECO:0007669"/>
    <property type="project" value="TreeGrafter"/>
</dbReference>
<dbReference type="FunCoup" id="U5DL93">
    <property type="interactions" value="145"/>
</dbReference>
<dbReference type="InterPro" id="IPR012338">
    <property type="entry name" value="Beta-lactam/transpept-like"/>
</dbReference>
<comment type="similarity">
    <text evidence="1">Belongs to the peptidase S13 family.</text>
</comment>
<dbReference type="EC" id="3.4.21.-" evidence="4"/>
<dbReference type="PRINTS" id="PR00922">
    <property type="entry name" value="DADACBPTASE3"/>
</dbReference>
<dbReference type="EC" id="3.4.16.4" evidence="4"/>
<dbReference type="Proteomes" id="UP000016960">
    <property type="component" value="Unassembled WGS sequence"/>
</dbReference>
<gene>
    <name evidence="4" type="ORF">KR51_00030360</name>
</gene>
<dbReference type="GO" id="GO:0006508">
    <property type="term" value="P:proteolysis"/>
    <property type="evidence" value="ECO:0007669"/>
    <property type="project" value="InterPro"/>
</dbReference>
<dbReference type="GO" id="GO:0009002">
    <property type="term" value="F:serine-type D-Ala-D-Ala carboxypeptidase activity"/>
    <property type="evidence" value="ECO:0007669"/>
    <property type="project" value="UniProtKB-EC"/>
</dbReference>
<protein>
    <submittedName>
        <fullName evidence="4">D-alanyl-D-alanine carboxypeptidase, serine-type, PBP4 family</fullName>
        <ecNumber evidence="4">3.4.16.4</ecNumber>
        <ecNumber evidence="4">3.4.21.-</ecNumber>
    </submittedName>
</protein>
<keyword evidence="5" id="KW-1185">Reference proteome</keyword>
<dbReference type="AlphaFoldDB" id="U5DL93"/>
<dbReference type="InParanoid" id="U5DL93"/>
<feature type="signal peptide" evidence="3">
    <location>
        <begin position="1"/>
        <end position="30"/>
    </location>
</feature>
<accession>U5DL93</accession>
<dbReference type="PROSITE" id="PS51257">
    <property type="entry name" value="PROKAR_LIPOPROTEIN"/>
    <property type="match status" value="1"/>
</dbReference>
<dbReference type="Gene3D" id="3.40.710.10">
    <property type="entry name" value="DD-peptidase/beta-lactamase superfamily"/>
    <property type="match status" value="2"/>
</dbReference>
<organism evidence="4 5">
    <name type="scientific">Rubidibacter lacunae KORDI 51-2</name>
    <dbReference type="NCBI Taxonomy" id="582515"/>
    <lineage>
        <taxon>Bacteria</taxon>
        <taxon>Bacillati</taxon>
        <taxon>Cyanobacteriota</taxon>
        <taxon>Cyanophyceae</taxon>
        <taxon>Oscillatoriophycideae</taxon>
        <taxon>Chroococcales</taxon>
        <taxon>Aphanothecaceae</taxon>
        <taxon>Rubidibacter</taxon>
    </lineage>
</organism>
<sequence>MRGRLRLVLPALTTVLACGLTGMQATPARALCPAELPAAIARVVEHPDWQRARWGILIREMASGRTLYARESERFFIPASTAKLLTTAAALQHFGPGWRARTSVYGTEASPVATELRLVGGGDPTLSREGLQVLARQVRDRGIVRVRTLVVEDSAFVEPDVVPSWEKDDIIAAYGTAANGTILHENAVTFTVVPQAVGQPPSWSWDDAIAGQQWQVTNRGVTAAAGTPYALELRPQLGTTQLEIVGSIPADNGPDVWELAVPHPHAYLRDVFLRELAAVGIVVERTALARSRPPERGTELAVIVSPPLGELVVQANRDSNNLVAEVLLRQLGRAVPDAGSISVRRDRLKILGVDPDGYALVDGSGLSRQNLVSPEALVQTLRGVTTAPYAPLYRQSLAAGGETGTLRWRLASLDLRAKTGTLAGVVALAGYLDPPQFAPLVFALLLNHSDRSPREQRAALDAIVERLNQIDRCPDGR</sequence>
<evidence type="ECO:0000256" key="1">
    <source>
        <dbReference type="ARBA" id="ARBA00006096"/>
    </source>
</evidence>
<proteinExistence type="inferred from homology"/>
<dbReference type="Gene3D" id="3.50.80.20">
    <property type="entry name" value="D-Ala-D-Ala carboxypeptidase C, peptidase S13"/>
    <property type="match status" value="1"/>
</dbReference>
<keyword evidence="4" id="KW-0121">Carboxypeptidase</keyword>
<comment type="caution">
    <text evidence="4">The sequence shown here is derived from an EMBL/GenBank/DDBJ whole genome shotgun (WGS) entry which is preliminary data.</text>
</comment>
<dbReference type="EMBL" id="ASSJ01000076">
    <property type="protein sequence ID" value="ERN40490.1"/>
    <property type="molecule type" value="Genomic_DNA"/>
</dbReference>
<feature type="chain" id="PRO_5004658946" evidence="3">
    <location>
        <begin position="31"/>
        <end position="477"/>
    </location>
</feature>